<name>A0A1F6A2U0_9BACT</name>
<dbReference type="AlphaFoldDB" id="A0A1F6A2U0"/>
<evidence type="ECO:0000256" key="8">
    <source>
        <dbReference type="ARBA" id="ARBA00022840"/>
    </source>
</evidence>
<dbReference type="InterPro" id="IPR009061">
    <property type="entry name" value="DNA-bd_dom_put_sf"/>
</dbReference>
<comment type="similarity">
    <text evidence="2">Belongs to the phenylalanyl-tRNA synthetase beta subunit family. Type 1 subfamily.</text>
</comment>
<dbReference type="InterPro" id="IPR004532">
    <property type="entry name" value="Phe-tRNA-ligase_IIc_bsu_bact"/>
</dbReference>
<dbReference type="PANTHER" id="PTHR10947">
    <property type="entry name" value="PHENYLALANYL-TRNA SYNTHETASE BETA CHAIN AND LEUCINE-RICH REPEAT-CONTAINING PROTEIN 47"/>
    <property type="match status" value="1"/>
</dbReference>
<keyword evidence="6" id="KW-0479">Metal-binding</keyword>
<dbReference type="Gene3D" id="3.30.930.10">
    <property type="entry name" value="Bira Bifunctional Protein, Domain 2"/>
    <property type="match status" value="1"/>
</dbReference>
<evidence type="ECO:0000259" key="14">
    <source>
        <dbReference type="PROSITE" id="PS51483"/>
    </source>
</evidence>
<dbReference type="InterPro" id="IPR045060">
    <property type="entry name" value="Phe-tRNA-ligase_IIc_bsu"/>
</dbReference>
<dbReference type="Proteomes" id="UP000176253">
    <property type="component" value="Unassembled WGS sequence"/>
</dbReference>
<dbReference type="InterPro" id="IPR005146">
    <property type="entry name" value="B3/B4_tRNA-bd"/>
</dbReference>
<evidence type="ECO:0000256" key="12">
    <source>
        <dbReference type="ARBA" id="ARBA00033189"/>
    </source>
</evidence>
<dbReference type="GO" id="GO:0009328">
    <property type="term" value="C:phenylalanine-tRNA ligase complex"/>
    <property type="evidence" value="ECO:0007669"/>
    <property type="project" value="TreeGrafter"/>
</dbReference>
<keyword evidence="5 15" id="KW-0436">Ligase</keyword>
<dbReference type="STRING" id="1798383.A3D78_07800"/>
<protein>
    <recommendedName>
        <fullName evidence="4">phenylalanine--tRNA ligase</fullName>
        <ecNumber evidence="4">6.1.1.20</ecNumber>
    </recommendedName>
    <alternativeName>
        <fullName evidence="12">Phenylalanyl-tRNA synthetase beta subunit</fullName>
    </alternativeName>
</protein>
<dbReference type="Pfam" id="PF03484">
    <property type="entry name" value="B5"/>
    <property type="match status" value="1"/>
</dbReference>
<evidence type="ECO:0000256" key="6">
    <source>
        <dbReference type="ARBA" id="ARBA00022723"/>
    </source>
</evidence>
<evidence type="ECO:0000256" key="13">
    <source>
        <dbReference type="ARBA" id="ARBA00049255"/>
    </source>
</evidence>
<dbReference type="Pfam" id="PF03483">
    <property type="entry name" value="B3_4"/>
    <property type="match status" value="1"/>
</dbReference>
<dbReference type="InterPro" id="IPR005121">
    <property type="entry name" value="Fdx_antiC-bd"/>
</dbReference>
<organism evidence="15 16">
    <name type="scientific">Candidatus Gottesmanbacteria bacterium RIFCSPHIGHO2_02_FULL_39_14</name>
    <dbReference type="NCBI Taxonomy" id="1798383"/>
    <lineage>
        <taxon>Bacteria</taxon>
        <taxon>Candidatus Gottesmaniibacteriota</taxon>
    </lineage>
</organism>
<keyword evidence="10" id="KW-0648">Protein biosynthesis</keyword>
<evidence type="ECO:0000256" key="3">
    <source>
        <dbReference type="ARBA" id="ARBA00011209"/>
    </source>
</evidence>
<dbReference type="GO" id="GO:0000287">
    <property type="term" value="F:magnesium ion binding"/>
    <property type="evidence" value="ECO:0007669"/>
    <property type="project" value="InterPro"/>
</dbReference>
<dbReference type="EC" id="6.1.1.20" evidence="4"/>
<evidence type="ECO:0000256" key="9">
    <source>
        <dbReference type="ARBA" id="ARBA00022842"/>
    </source>
</evidence>
<dbReference type="GO" id="GO:0005524">
    <property type="term" value="F:ATP binding"/>
    <property type="evidence" value="ECO:0007669"/>
    <property type="project" value="UniProtKB-KW"/>
</dbReference>
<dbReference type="Pfam" id="PF17759">
    <property type="entry name" value="tRNA_synthFbeta"/>
    <property type="match status" value="1"/>
</dbReference>
<accession>A0A1F6A2U0</accession>
<dbReference type="Gene3D" id="3.30.70.380">
    <property type="entry name" value="Ferrodoxin-fold anticodon-binding domain"/>
    <property type="match status" value="1"/>
</dbReference>
<keyword evidence="7" id="KW-0547">Nucleotide-binding</keyword>
<dbReference type="PROSITE" id="PS51483">
    <property type="entry name" value="B5"/>
    <property type="match status" value="1"/>
</dbReference>
<dbReference type="InterPro" id="IPR045864">
    <property type="entry name" value="aa-tRNA-synth_II/BPL/LPL"/>
</dbReference>
<evidence type="ECO:0000256" key="10">
    <source>
        <dbReference type="ARBA" id="ARBA00022917"/>
    </source>
</evidence>
<feature type="domain" description="B5" evidence="14">
    <location>
        <begin position="293"/>
        <end position="369"/>
    </location>
</feature>
<reference evidence="15 16" key="1">
    <citation type="journal article" date="2016" name="Nat. Commun.">
        <title>Thousands of microbial genomes shed light on interconnected biogeochemical processes in an aquifer system.</title>
        <authorList>
            <person name="Anantharaman K."/>
            <person name="Brown C.T."/>
            <person name="Hug L.A."/>
            <person name="Sharon I."/>
            <person name="Castelle C.J."/>
            <person name="Probst A.J."/>
            <person name="Thomas B.C."/>
            <person name="Singh A."/>
            <person name="Wilkins M.J."/>
            <person name="Karaoz U."/>
            <person name="Brodie E.L."/>
            <person name="Williams K.H."/>
            <person name="Hubbard S.S."/>
            <person name="Banfield J.F."/>
        </authorList>
    </citation>
    <scope>NUCLEOTIDE SEQUENCE [LARGE SCALE GENOMIC DNA]</scope>
</reference>
<dbReference type="GO" id="GO:0006432">
    <property type="term" value="P:phenylalanyl-tRNA aminoacylation"/>
    <property type="evidence" value="ECO:0007669"/>
    <property type="project" value="InterPro"/>
</dbReference>
<keyword evidence="9" id="KW-0460">Magnesium</keyword>
<dbReference type="SUPFAM" id="SSF55681">
    <property type="entry name" value="Class II aaRS and biotin synthetases"/>
    <property type="match status" value="1"/>
</dbReference>
<dbReference type="PANTHER" id="PTHR10947:SF0">
    <property type="entry name" value="PHENYLALANINE--TRNA LIGASE BETA SUBUNIT"/>
    <property type="match status" value="1"/>
</dbReference>
<evidence type="ECO:0000313" key="16">
    <source>
        <dbReference type="Proteomes" id="UP000176253"/>
    </source>
</evidence>
<dbReference type="SMART" id="SM00874">
    <property type="entry name" value="B5"/>
    <property type="match status" value="1"/>
</dbReference>
<evidence type="ECO:0000256" key="2">
    <source>
        <dbReference type="ARBA" id="ARBA00008653"/>
    </source>
</evidence>
<evidence type="ECO:0000256" key="4">
    <source>
        <dbReference type="ARBA" id="ARBA00012814"/>
    </source>
</evidence>
<dbReference type="SUPFAM" id="SSF46955">
    <property type="entry name" value="Putative DNA-binding domain"/>
    <property type="match status" value="2"/>
</dbReference>
<dbReference type="Gene3D" id="3.50.40.10">
    <property type="entry name" value="Phenylalanyl-trna Synthetase, Chain B, domain 3"/>
    <property type="match status" value="1"/>
</dbReference>
<keyword evidence="8" id="KW-0067">ATP-binding</keyword>
<evidence type="ECO:0000256" key="1">
    <source>
        <dbReference type="ARBA" id="ARBA00001946"/>
    </source>
</evidence>
<comment type="subunit">
    <text evidence="3">Tetramer of two alpha and two beta subunits.</text>
</comment>
<comment type="caution">
    <text evidence="15">The sequence shown here is derived from an EMBL/GenBank/DDBJ whole genome shotgun (WGS) entry which is preliminary data.</text>
</comment>
<evidence type="ECO:0000256" key="11">
    <source>
        <dbReference type="ARBA" id="ARBA00023146"/>
    </source>
</evidence>
<dbReference type="InterPro" id="IPR020825">
    <property type="entry name" value="Phe-tRNA_synthase-like_B3/B4"/>
</dbReference>
<dbReference type="GO" id="GO:0004826">
    <property type="term" value="F:phenylalanine-tRNA ligase activity"/>
    <property type="evidence" value="ECO:0007669"/>
    <property type="project" value="UniProtKB-EC"/>
</dbReference>
<evidence type="ECO:0000256" key="7">
    <source>
        <dbReference type="ARBA" id="ARBA00022741"/>
    </source>
</evidence>
<dbReference type="EMBL" id="MFJM01000010">
    <property type="protein sequence ID" value="OGG18998.1"/>
    <property type="molecule type" value="Genomic_DNA"/>
</dbReference>
<sequence length="666" mass="76371">MNILIPDSWLRDFIKTNAEPDDIQKSLSLCGPSVEKIERVDRDYLYHIEITTNRIDAISVEGIAREAAAILPRFGFQSIYKEKEIIPFKEENRLPLTVSDPQKLCHRILACVLDNVNLNKSSKKIADRLEKAGVRSLNNVIDITNYLMLELGHPCHVFDYDRVKTGSLIIRYAKKGEKLTTLDGKIFAVDGTDVVIDDGTGRIIDLPGIMGTQNSVVTNLTERIIVFIESNNPLVIRNTSLKLGLRTLAASINEKNPDSHLAKRTIVAAVNLYQQECHARIASPLIDIYPFKPEKKKITITADFINRQIGIKINENEIIKILNSLHFKISKKNNLLLIEPPYFRRSDIDQPVDIVEEVARLYGYQNLPSALMTGDIPLSQKTDDLILEEKIKIMLKYWGYTETYYYSLISSQLINKSHLDKKDHLKLKNPLTKDLEYLRISLIPSMLDIISNNTYFRDDLLLFELAKVYLPSDRELPDEKNHLVISNNVDYYQLKGIIDSLLNELGIINLKTYFTPGHLFHPHKSLVYKKDNSTLITLGAVHPDLLSSFSLNKEVFLAEINLDDLYPLVNLAKIYQPIPFFPPVVENLTVGIDKKIKIGFLMEEIKKSNPFIKEIIFLEKFIDWITFKVIYQHPQKNLDSEEVKLIRDKIIGIVTEKYHLKIKGYS</sequence>
<gene>
    <name evidence="15" type="ORF">A3D78_07800</name>
</gene>
<dbReference type="SMART" id="SM00873">
    <property type="entry name" value="B3_4"/>
    <property type="match status" value="1"/>
</dbReference>
<dbReference type="SUPFAM" id="SSF54991">
    <property type="entry name" value="Anticodon-binding domain of PheRS"/>
    <property type="match status" value="1"/>
</dbReference>
<evidence type="ECO:0000313" key="15">
    <source>
        <dbReference type="EMBL" id="OGG18998.1"/>
    </source>
</evidence>
<dbReference type="Gene3D" id="3.30.56.10">
    <property type="match status" value="2"/>
</dbReference>
<comment type="catalytic activity">
    <reaction evidence="13">
        <text>tRNA(Phe) + L-phenylalanine + ATP = L-phenylalanyl-tRNA(Phe) + AMP + diphosphate + H(+)</text>
        <dbReference type="Rhea" id="RHEA:19413"/>
        <dbReference type="Rhea" id="RHEA-COMP:9668"/>
        <dbReference type="Rhea" id="RHEA-COMP:9699"/>
        <dbReference type="ChEBI" id="CHEBI:15378"/>
        <dbReference type="ChEBI" id="CHEBI:30616"/>
        <dbReference type="ChEBI" id="CHEBI:33019"/>
        <dbReference type="ChEBI" id="CHEBI:58095"/>
        <dbReference type="ChEBI" id="CHEBI:78442"/>
        <dbReference type="ChEBI" id="CHEBI:78531"/>
        <dbReference type="ChEBI" id="CHEBI:456215"/>
        <dbReference type="EC" id="6.1.1.20"/>
    </reaction>
</comment>
<comment type="cofactor">
    <cofactor evidence="1">
        <name>Mg(2+)</name>
        <dbReference type="ChEBI" id="CHEBI:18420"/>
    </cofactor>
</comment>
<evidence type="ECO:0000256" key="5">
    <source>
        <dbReference type="ARBA" id="ARBA00022598"/>
    </source>
</evidence>
<dbReference type="InterPro" id="IPR036690">
    <property type="entry name" value="Fdx_antiC-bd_sf"/>
</dbReference>
<dbReference type="InterPro" id="IPR041616">
    <property type="entry name" value="PheRS_beta_core"/>
</dbReference>
<proteinExistence type="inferred from homology"/>
<dbReference type="InterPro" id="IPR005147">
    <property type="entry name" value="tRNA_synthase_B5-dom"/>
</dbReference>
<keyword evidence="11" id="KW-0030">Aminoacyl-tRNA synthetase</keyword>
<dbReference type="SMART" id="SM00896">
    <property type="entry name" value="FDX-ACB"/>
    <property type="match status" value="1"/>
</dbReference>
<dbReference type="SUPFAM" id="SSF56037">
    <property type="entry name" value="PheT/TilS domain"/>
    <property type="match status" value="1"/>
</dbReference>
<dbReference type="NCBIfam" id="TIGR00472">
    <property type="entry name" value="pheT_bact"/>
    <property type="match status" value="1"/>
</dbReference>
<dbReference type="GO" id="GO:0003723">
    <property type="term" value="F:RNA binding"/>
    <property type="evidence" value="ECO:0007669"/>
    <property type="project" value="InterPro"/>
</dbReference>